<dbReference type="EMBL" id="FWXY01000025">
    <property type="protein sequence ID" value="SMD05381.1"/>
    <property type="molecule type" value="Genomic_DNA"/>
</dbReference>
<dbReference type="Gene3D" id="3.40.920.10">
    <property type="entry name" value="Pyruvate-ferredoxin oxidoreductase, PFOR, domain III"/>
    <property type="match status" value="1"/>
</dbReference>
<evidence type="ECO:0000313" key="3">
    <source>
        <dbReference type="EMBL" id="SMD05381.1"/>
    </source>
</evidence>
<organism evidence="3 4">
    <name type="scientific">Desulfocicer vacuolatum DSM 3385</name>
    <dbReference type="NCBI Taxonomy" id="1121400"/>
    <lineage>
        <taxon>Bacteria</taxon>
        <taxon>Pseudomonadati</taxon>
        <taxon>Thermodesulfobacteriota</taxon>
        <taxon>Desulfobacteria</taxon>
        <taxon>Desulfobacterales</taxon>
        <taxon>Desulfobacteraceae</taxon>
        <taxon>Desulfocicer</taxon>
    </lineage>
</organism>
<protein>
    <submittedName>
        <fullName evidence="3">2-oxoglutarate ferredoxin oxidoreductase, gamma subunit</fullName>
    </submittedName>
</protein>
<dbReference type="InterPro" id="IPR052554">
    <property type="entry name" value="2-oxoglutarate_synth_KorC"/>
</dbReference>
<dbReference type="PANTHER" id="PTHR42730:SF1">
    <property type="entry name" value="2-OXOGLUTARATE SYNTHASE SUBUNIT KORC"/>
    <property type="match status" value="1"/>
</dbReference>
<dbReference type="STRING" id="1121400.SAMN02746065_12546"/>
<reference evidence="3 4" key="1">
    <citation type="submission" date="2017-04" db="EMBL/GenBank/DDBJ databases">
        <authorList>
            <person name="Afonso C.L."/>
            <person name="Miller P.J."/>
            <person name="Scott M.A."/>
            <person name="Spackman E."/>
            <person name="Goraichik I."/>
            <person name="Dimitrov K.M."/>
            <person name="Suarez D.L."/>
            <person name="Swayne D.E."/>
        </authorList>
    </citation>
    <scope>NUCLEOTIDE SEQUENCE [LARGE SCALE GENOMIC DNA]</scope>
    <source>
        <strain evidence="3 4">DSM 3385</strain>
    </source>
</reference>
<feature type="domain" description="Pyruvate/ketoisovalerate oxidoreductase catalytic" evidence="2">
    <location>
        <begin position="16"/>
        <end position="175"/>
    </location>
</feature>
<dbReference type="Proteomes" id="UP000192418">
    <property type="component" value="Unassembled WGS sequence"/>
</dbReference>
<evidence type="ECO:0000256" key="1">
    <source>
        <dbReference type="ARBA" id="ARBA00023002"/>
    </source>
</evidence>
<dbReference type="RefSeq" id="WP_084071329.1">
    <property type="nucleotide sequence ID" value="NZ_FWXY01000025.1"/>
</dbReference>
<dbReference type="SUPFAM" id="SSF53323">
    <property type="entry name" value="Pyruvate-ferredoxin oxidoreductase, PFOR, domain III"/>
    <property type="match status" value="1"/>
</dbReference>
<dbReference type="Pfam" id="PF01558">
    <property type="entry name" value="POR"/>
    <property type="match status" value="1"/>
</dbReference>
<dbReference type="InterPro" id="IPR019752">
    <property type="entry name" value="Pyrv/ketoisovalerate_OxRed_cat"/>
</dbReference>
<dbReference type="GO" id="GO:0016903">
    <property type="term" value="F:oxidoreductase activity, acting on the aldehyde or oxo group of donors"/>
    <property type="evidence" value="ECO:0007669"/>
    <property type="project" value="InterPro"/>
</dbReference>
<sequence>MSDKKEKQEIIVTGFGGQGIILAGRIIGMAAALRDDKESTLVQSYGPESRGGACCAQVVISNTIIQYPYITTPDILACMSQSAYEKYYRSLKPGGFLLTDKDLVIPQDDRLCFAIPATRMAEELGRKMMANIIMVGFTTAVTNLVTKEAALFAVTSSVPKGTEKMNTKAFNLGFDYGLSKLKGLEKRAGGQTGAKNEA</sequence>
<evidence type="ECO:0000313" key="4">
    <source>
        <dbReference type="Proteomes" id="UP000192418"/>
    </source>
</evidence>
<proteinExistence type="predicted"/>
<dbReference type="InterPro" id="IPR002869">
    <property type="entry name" value="Pyrv_flavodox_OxRed_cen"/>
</dbReference>
<dbReference type="PANTHER" id="PTHR42730">
    <property type="entry name" value="2-OXOGLUTARATE SYNTHASE SUBUNIT KORC"/>
    <property type="match status" value="1"/>
</dbReference>
<dbReference type="OrthoDB" id="9789125at2"/>
<name>A0A1W2E6K9_9BACT</name>
<dbReference type="AlphaFoldDB" id="A0A1W2E6K9"/>
<gene>
    <name evidence="3" type="ORF">SAMN02746065_12546</name>
</gene>
<keyword evidence="1" id="KW-0560">Oxidoreductase</keyword>
<keyword evidence="4" id="KW-1185">Reference proteome</keyword>
<evidence type="ECO:0000259" key="2">
    <source>
        <dbReference type="Pfam" id="PF01558"/>
    </source>
</evidence>
<accession>A0A1W2E6K9</accession>